<gene>
    <name evidence="1" type="ORF">chiPu_0032570</name>
</gene>
<feature type="non-terminal residue" evidence="1">
    <location>
        <position position="52"/>
    </location>
</feature>
<dbReference type="EMBL" id="BEZZ01240509">
    <property type="protein sequence ID" value="GCC48604.1"/>
    <property type="molecule type" value="Genomic_DNA"/>
</dbReference>
<proteinExistence type="predicted"/>
<sequence>MALNCASACRAFFGGSVIAWRTAAAISVIVSPEKVARVAAGMPGAIRLIASD</sequence>
<accession>A0A401U121</accession>
<keyword evidence="2" id="KW-1185">Reference proteome</keyword>
<evidence type="ECO:0000313" key="1">
    <source>
        <dbReference type="EMBL" id="GCC48604.1"/>
    </source>
</evidence>
<name>A0A401U121_CHIPU</name>
<protein>
    <submittedName>
        <fullName evidence="1">Uncharacterized protein</fullName>
    </submittedName>
</protein>
<reference evidence="1 2" key="1">
    <citation type="journal article" date="2018" name="Nat. Ecol. Evol.">
        <title>Shark genomes provide insights into elasmobranch evolution and the origin of vertebrates.</title>
        <authorList>
            <person name="Hara Y"/>
            <person name="Yamaguchi K"/>
            <person name="Onimaru K"/>
            <person name="Kadota M"/>
            <person name="Koyanagi M"/>
            <person name="Keeley SD"/>
            <person name="Tatsumi K"/>
            <person name="Tanaka K"/>
            <person name="Motone F"/>
            <person name="Kageyama Y"/>
            <person name="Nozu R"/>
            <person name="Adachi N"/>
            <person name="Nishimura O"/>
            <person name="Nakagawa R"/>
            <person name="Tanegashima C"/>
            <person name="Kiyatake I"/>
            <person name="Matsumoto R"/>
            <person name="Murakumo K"/>
            <person name="Nishida K"/>
            <person name="Terakita A"/>
            <person name="Kuratani S"/>
            <person name="Sato K"/>
            <person name="Hyodo S Kuraku.S."/>
        </authorList>
    </citation>
    <scope>NUCLEOTIDE SEQUENCE [LARGE SCALE GENOMIC DNA]</scope>
</reference>
<dbReference type="AlphaFoldDB" id="A0A401U121"/>
<comment type="caution">
    <text evidence="1">The sequence shown here is derived from an EMBL/GenBank/DDBJ whole genome shotgun (WGS) entry which is preliminary data.</text>
</comment>
<dbReference type="Proteomes" id="UP000287033">
    <property type="component" value="Unassembled WGS sequence"/>
</dbReference>
<evidence type="ECO:0000313" key="2">
    <source>
        <dbReference type="Proteomes" id="UP000287033"/>
    </source>
</evidence>
<organism evidence="1 2">
    <name type="scientific">Chiloscyllium punctatum</name>
    <name type="common">Brownbanded bambooshark</name>
    <name type="synonym">Hemiscyllium punctatum</name>
    <dbReference type="NCBI Taxonomy" id="137246"/>
    <lineage>
        <taxon>Eukaryota</taxon>
        <taxon>Metazoa</taxon>
        <taxon>Chordata</taxon>
        <taxon>Craniata</taxon>
        <taxon>Vertebrata</taxon>
        <taxon>Chondrichthyes</taxon>
        <taxon>Elasmobranchii</taxon>
        <taxon>Galeomorphii</taxon>
        <taxon>Galeoidea</taxon>
        <taxon>Orectolobiformes</taxon>
        <taxon>Hemiscylliidae</taxon>
        <taxon>Chiloscyllium</taxon>
    </lineage>
</organism>